<dbReference type="RefSeq" id="WP_044627600.1">
    <property type="nucleotide sequence ID" value="NZ_JTDV01000017.1"/>
</dbReference>
<dbReference type="InterPro" id="IPR012338">
    <property type="entry name" value="Beta-lactam/transpept-like"/>
</dbReference>
<dbReference type="PROSITE" id="PS51257">
    <property type="entry name" value="PROKAR_LIPOPROTEIN"/>
    <property type="match status" value="1"/>
</dbReference>
<keyword evidence="4" id="KW-1185">Reference proteome</keyword>
<evidence type="ECO:0000313" key="4">
    <source>
        <dbReference type="Proteomes" id="UP000032361"/>
    </source>
</evidence>
<evidence type="ECO:0000256" key="1">
    <source>
        <dbReference type="SAM" id="SignalP"/>
    </source>
</evidence>
<dbReference type="Proteomes" id="UP000032361">
    <property type="component" value="Unassembled WGS sequence"/>
</dbReference>
<name>A0A0D7VWC9_9FLAO</name>
<dbReference type="Gene3D" id="3.40.710.10">
    <property type="entry name" value="DD-peptidase/beta-lactamase superfamily"/>
    <property type="match status" value="1"/>
</dbReference>
<reference evidence="3 4" key="1">
    <citation type="journal article" date="2015" name="Antonie Van Leeuwenhoek">
        <title>Tamlana nanhaiensis sp. nov., isolated from surface seawater collected from the South China Sea.</title>
        <authorList>
            <person name="Liu X."/>
            <person name="Lai Q."/>
            <person name="Du Y."/>
            <person name="Li G."/>
            <person name="Sun F."/>
            <person name="Shao Z."/>
        </authorList>
    </citation>
    <scope>NUCLEOTIDE SEQUENCE [LARGE SCALE GENOMIC DNA]</scope>
    <source>
        <strain evidence="3 4">FHC16</strain>
    </source>
</reference>
<dbReference type="InterPro" id="IPR050789">
    <property type="entry name" value="Diverse_Enzym_Activities"/>
</dbReference>
<organism evidence="3 4">
    <name type="scientific">Neotamlana nanhaiensis</name>
    <dbReference type="NCBI Taxonomy" id="1382798"/>
    <lineage>
        <taxon>Bacteria</taxon>
        <taxon>Pseudomonadati</taxon>
        <taxon>Bacteroidota</taxon>
        <taxon>Flavobacteriia</taxon>
        <taxon>Flavobacteriales</taxon>
        <taxon>Flavobacteriaceae</taxon>
        <taxon>Neotamlana</taxon>
    </lineage>
</organism>
<gene>
    <name evidence="3" type="ORF">PK35_16065</name>
</gene>
<dbReference type="OrthoDB" id="1185352at2"/>
<evidence type="ECO:0000313" key="3">
    <source>
        <dbReference type="EMBL" id="KJD31156.1"/>
    </source>
</evidence>
<dbReference type="STRING" id="1382798.PK35_16065"/>
<comment type="caution">
    <text evidence="3">The sequence shown here is derived from an EMBL/GenBank/DDBJ whole genome shotgun (WGS) entry which is preliminary data.</text>
</comment>
<dbReference type="Pfam" id="PF00144">
    <property type="entry name" value="Beta-lactamase"/>
    <property type="match status" value="1"/>
</dbReference>
<dbReference type="PANTHER" id="PTHR43283:SF7">
    <property type="entry name" value="BETA-LACTAMASE-RELATED DOMAIN-CONTAINING PROTEIN"/>
    <property type="match status" value="1"/>
</dbReference>
<accession>A0A0D7VWC9</accession>
<feature type="chain" id="PRO_5002325137" evidence="1">
    <location>
        <begin position="27"/>
        <end position="363"/>
    </location>
</feature>
<evidence type="ECO:0000259" key="2">
    <source>
        <dbReference type="Pfam" id="PF00144"/>
    </source>
</evidence>
<dbReference type="PATRIC" id="fig|1382798.3.peg.1780"/>
<keyword evidence="1" id="KW-0732">Signal</keyword>
<dbReference type="AlphaFoldDB" id="A0A0D7VWC9"/>
<dbReference type="SUPFAM" id="SSF56601">
    <property type="entry name" value="beta-lactamase/transpeptidase-like"/>
    <property type="match status" value="1"/>
</dbReference>
<dbReference type="EMBL" id="JTDV01000017">
    <property type="protein sequence ID" value="KJD31156.1"/>
    <property type="molecule type" value="Genomic_DNA"/>
</dbReference>
<feature type="signal peptide" evidence="1">
    <location>
        <begin position="1"/>
        <end position="26"/>
    </location>
</feature>
<dbReference type="InterPro" id="IPR001466">
    <property type="entry name" value="Beta-lactam-related"/>
</dbReference>
<dbReference type="PANTHER" id="PTHR43283">
    <property type="entry name" value="BETA-LACTAMASE-RELATED"/>
    <property type="match status" value="1"/>
</dbReference>
<sequence>MTPVFRLSIFICFIGLFFSCSSPTNDAPEQLPETQLYFPPTNSDDWENYTLNELNWNENELQPLLDFVETRNSKAFIILKDGKIALEWYSEDFNKDKNHTWNSAGKTLVAYTMGIAQEEGFLNINESSQIYLGENWSSMTDAQEKNISIWHHLTMTTGMDYTVEDNSCTNSTDLLYKNEPATFWYYHNAGYRLNLDIIANATETDFTNYFNTKIKNKIGMQGFWLPVGCFNLYFSTARSMARFGLLNLNQGVWDNTTIISDINYLNAMTSRSQNLNQAYGYLWWLNGKNNFKIPQYENTFTGSLIPDAPTDLVAGLGKDDQKLYVVPSQNLVVVRLGDAAGSSTFGPSSFDNELWIRINALTD</sequence>
<feature type="domain" description="Beta-lactamase-related" evidence="2">
    <location>
        <begin position="75"/>
        <end position="336"/>
    </location>
</feature>
<proteinExistence type="predicted"/>
<protein>
    <submittedName>
        <fullName evidence="3">Beta-lactamase</fullName>
    </submittedName>
</protein>